<dbReference type="Pfam" id="PF02816">
    <property type="entry name" value="Alpha_kinase"/>
    <property type="match status" value="1"/>
</dbReference>
<dbReference type="Gene3D" id="3.30.200.20">
    <property type="entry name" value="Phosphorylase Kinase, domain 1"/>
    <property type="match status" value="1"/>
</dbReference>
<dbReference type="EnsemblMetazoa" id="XM_038206472.1">
    <property type="protein sequence ID" value="XP_038062400.1"/>
    <property type="gene ID" value="LOC119732874"/>
</dbReference>
<dbReference type="CDD" id="cd04515">
    <property type="entry name" value="Alpha_kinase"/>
    <property type="match status" value="1"/>
</dbReference>
<feature type="region of interest" description="Disordered" evidence="6">
    <location>
        <begin position="118"/>
        <end position="148"/>
    </location>
</feature>
<keyword evidence="4" id="KW-0418">Kinase</keyword>
<keyword evidence="9" id="KW-1185">Reference proteome</keyword>
<organism evidence="8 9">
    <name type="scientific">Patiria miniata</name>
    <name type="common">Bat star</name>
    <name type="synonym">Asterina miniata</name>
    <dbReference type="NCBI Taxonomy" id="46514"/>
    <lineage>
        <taxon>Eukaryota</taxon>
        <taxon>Metazoa</taxon>
        <taxon>Echinodermata</taxon>
        <taxon>Eleutherozoa</taxon>
        <taxon>Asterozoa</taxon>
        <taxon>Asteroidea</taxon>
        <taxon>Valvatacea</taxon>
        <taxon>Valvatida</taxon>
        <taxon>Asterinidae</taxon>
        <taxon>Patiria</taxon>
    </lineage>
</organism>
<evidence type="ECO:0000313" key="9">
    <source>
        <dbReference type="Proteomes" id="UP000887568"/>
    </source>
</evidence>
<sequence length="320" mass="36044">MGSTQSNSAKLNGYEDTYIDFEDVSFAKGTSRRVYRGRFRGDQRVDGKQGVVKVYKEWYSSNLEELTWKADDRAYKIASEIAQEFNNLYQTSKPIKFITPEFIDVDPRTAQNFLGFTQSERGSNTDVKPKVSDVEPRTPDVKQSASGSNTDIPKIATIAVERYLDGTYVKFSSNTGYVHPKPMATPAAFSHFSYHVTDGEILVCDLQGVRTNTSYELTDPAVHSGGTKANEYGPNDWGKCGIVKFFMTHKCNELCKELKKPTKALDCTESQWEEFTKVVDKMPGGSSTASTYRLEESYDISPSKLREIQERLKLKADVEK</sequence>
<dbReference type="InterPro" id="IPR011009">
    <property type="entry name" value="Kinase-like_dom_sf"/>
</dbReference>
<dbReference type="Proteomes" id="UP000887568">
    <property type="component" value="Unplaced"/>
</dbReference>
<feature type="compositionally biased region" description="Basic and acidic residues" evidence="6">
    <location>
        <begin position="127"/>
        <end position="140"/>
    </location>
</feature>
<dbReference type="RefSeq" id="XP_038062400.1">
    <property type="nucleotide sequence ID" value="XM_038206472.1"/>
</dbReference>
<dbReference type="GO" id="GO:0005524">
    <property type="term" value="F:ATP binding"/>
    <property type="evidence" value="ECO:0007669"/>
    <property type="project" value="UniProtKB-KW"/>
</dbReference>
<evidence type="ECO:0000313" key="8">
    <source>
        <dbReference type="EnsemblMetazoa" id="XP_038062400.1"/>
    </source>
</evidence>
<keyword evidence="1" id="KW-0723">Serine/threonine-protein kinase</keyword>
<keyword evidence="5" id="KW-0067">ATP-binding</keyword>
<dbReference type="InterPro" id="IPR004166">
    <property type="entry name" value="a-kinase_dom"/>
</dbReference>
<keyword evidence="3" id="KW-0547">Nucleotide-binding</keyword>
<accession>A0A914AEM6</accession>
<dbReference type="PANTHER" id="PTHR45992:SF11">
    <property type="entry name" value="ALPHA-TYPE PROTEIN KINASE DOMAIN-CONTAINING PROTEIN"/>
    <property type="match status" value="1"/>
</dbReference>
<dbReference type="InterPro" id="IPR051852">
    <property type="entry name" value="Alpha-type_PK"/>
</dbReference>
<proteinExistence type="predicted"/>
<name>A0A914AEM6_PATMI</name>
<evidence type="ECO:0000256" key="6">
    <source>
        <dbReference type="SAM" id="MobiDB-lite"/>
    </source>
</evidence>
<evidence type="ECO:0000259" key="7">
    <source>
        <dbReference type="PROSITE" id="PS51158"/>
    </source>
</evidence>
<keyword evidence="2" id="KW-0808">Transferase</keyword>
<dbReference type="GeneID" id="119732874"/>
<dbReference type="SUPFAM" id="SSF56112">
    <property type="entry name" value="Protein kinase-like (PK-like)"/>
    <property type="match status" value="1"/>
</dbReference>
<dbReference type="Gene3D" id="3.20.200.10">
    <property type="entry name" value="MHCK/EF2 kinase"/>
    <property type="match status" value="1"/>
</dbReference>
<dbReference type="AlphaFoldDB" id="A0A914AEM6"/>
<dbReference type="OrthoDB" id="301415at2759"/>
<evidence type="ECO:0000256" key="2">
    <source>
        <dbReference type="ARBA" id="ARBA00022679"/>
    </source>
</evidence>
<evidence type="ECO:0000256" key="5">
    <source>
        <dbReference type="ARBA" id="ARBA00022840"/>
    </source>
</evidence>
<dbReference type="PROSITE" id="PS51158">
    <property type="entry name" value="ALPHA_KINASE"/>
    <property type="match status" value="1"/>
</dbReference>
<evidence type="ECO:0000256" key="3">
    <source>
        <dbReference type="ARBA" id="ARBA00022741"/>
    </source>
</evidence>
<dbReference type="GO" id="GO:0004674">
    <property type="term" value="F:protein serine/threonine kinase activity"/>
    <property type="evidence" value="ECO:0007669"/>
    <property type="project" value="UniProtKB-KW"/>
</dbReference>
<feature type="domain" description="Alpha-type protein kinase" evidence="7">
    <location>
        <begin position="1"/>
        <end position="263"/>
    </location>
</feature>
<reference evidence="8" key="1">
    <citation type="submission" date="2022-11" db="UniProtKB">
        <authorList>
            <consortium name="EnsemblMetazoa"/>
        </authorList>
    </citation>
    <scope>IDENTIFICATION</scope>
</reference>
<protein>
    <recommendedName>
        <fullName evidence="7">Alpha-type protein kinase domain-containing protein</fullName>
    </recommendedName>
</protein>
<dbReference type="SMART" id="SM00811">
    <property type="entry name" value="Alpha_kinase"/>
    <property type="match status" value="1"/>
</dbReference>
<evidence type="ECO:0000256" key="1">
    <source>
        <dbReference type="ARBA" id="ARBA00022527"/>
    </source>
</evidence>
<evidence type="ECO:0000256" key="4">
    <source>
        <dbReference type="ARBA" id="ARBA00022777"/>
    </source>
</evidence>
<dbReference type="PANTHER" id="PTHR45992">
    <property type="entry name" value="EUKARYOTIC ELONGATION FACTOR 2 KINASE-RELATED"/>
    <property type="match status" value="1"/>
</dbReference>